<dbReference type="AlphaFoldDB" id="A0A5P3AY02"/>
<reference evidence="2 3" key="1">
    <citation type="submission" date="2019-09" db="EMBL/GenBank/DDBJ databases">
        <title>Commensal-derived Metabolites Govern Vibrio cholerae Pathogenesis in Host.</title>
        <authorList>
            <person name="Yoon S.S."/>
            <person name="Yoon M.Y."/>
        </authorList>
    </citation>
    <scope>NUCLEOTIDE SEQUENCE [LARGE SCALE GENOMIC DNA]</scope>
    <source>
        <strain evidence="2 3">VIC01</strain>
    </source>
</reference>
<dbReference type="RefSeq" id="WP_007847466.1">
    <property type="nucleotide sequence ID" value="NZ_DAWEQP010000014.1"/>
</dbReference>
<accession>A0A5P3AY02</accession>
<evidence type="ECO:0000313" key="2">
    <source>
        <dbReference type="EMBL" id="QEW38597.1"/>
    </source>
</evidence>
<reference evidence="1 4" key="3">
    <citation type="submission" date="2020-07" db="EMBL/GenBank/DDBJ databases">
        <title>Bacterial metabolism rescues the inhibition of intestinal drug absorption by food and drug additives.</title>
        <authorList>
            <person name="Zou L."/>
            <person name="Spanogiannopoulos P."/>
            <person name="Chien H.-C."/>
            <person name="Pieper L.M."/>
            <person name="Cai W."/>
            <person name="Khuri N."/>
            <person name="Pottel J."/>
            <person name="Vora B."/>
            <person name="Ni Z."/>
            <person name="Tsakalozou E."/>
            <person name="Zhang W."/>
            <person name="Shoichet B.K."/>
            <person name="Giacomini K.M."/>
            <person name="Turnbaugh P.J."/>
        </authorList>
    </citation>
    <scope>NUCLEOTIDE SEQUENCE [LARGE SCALE GENOMIC DNA]</scope>
    <source>
        <strain evidence="1 4">B33</strain>
    </source>
</reference>
<proteinExistence type="predicted"/>
<sequence length="75" mass="8571">MITYTMGINLEYLRIVITIWREYGMLCPIIIPKDQDAEGAVMVKIGPTTDMKVAEMVDKIWDIAGAKRLVKEIEK</sequence>
<evidence type="ECO:0000313" key="4">
    <source>
        <dbReference type="Proteomes" id="UP000524321"/>
    </source>
</evidence>
<name>A0A5P3AY02_PHOVU</name>
<dbReference type="Proteomes" id="UP000524321">
    <property type="component" value="Unassembled WGS sequence"/>
</dbReference>
<dbReference type="EMBL" id="CP043529">
    <property type="protein sequence ID" value="QEW38597.1"/>
    <property type="molecule type" value="Genomic_DNA"/>
</dbReference>
<organism evidence="2 3">
    <name type="scientific">Phocaeicola vulgatus</name>
    <name type="common">Bacteroides vulgatus</name>
    <dbReference type="NCBI Taxonomy" id="821"/>
    <lineage>
        <taxon>Bacteria</taxon>
        <taxon>Pseudomonadati</taxon>
        <taxon>Bacteroidota</taxon>
        <taxon>Bacteroidia</taxon>
        <taxon>Bacteroidales</taxon>
        <taxon>Bacteroidaceae</taxon>
        <taxon>Phocaeicola</taxon>
    </lineage>
</organism>
<evidence type="ECO:0000313" key="1">
    <source>
        <dbReference type="EMBL" id="NVB73758.1"/>
    </source>
</evidence>
<dbReference type="Proteomes" id="UP000326091">
    <property type="component" value="Chromosome"/>
</dbReference>
<evidence type="ECO:0000313" key="3">
    <source>
        <dbReference type="Proteomes" id="UP000326091"/>
    </source>
</evidence>
<reference evidence="1 4" key="2">
    <citation type="submission" date="2020-04" db="EMBL/GenBank/DDBJ databases">
        <authorList>
            <person name="Pieper L."/>
        </authorList>
    </citation>
    <scope>NUCLEOTIDE SEQUENCE [LARGE SCALE GENOMIC DNA]</scope>
    <source>
        <strain evidence="1 4">B33</strain>
    </source>
</reference>
<gene>
    <name evidence="1" type="ORF">HUV05_09545</name>
    <name evidence="2" type="ORF">VIC01_04241</name>
</gene>
<dbReference type="EMBL" id="JABWDJ010000031">
    <property type="protein sequence ID" value="NVB73758.1"/>
    <property type="molecule type" value="Genomic_DNA"/>
</dbReference>
<protein>
    <submittedName>
        <fullName evidence="2">Uncharacterized protein</fullName>
    </submittedName>
</protein>